<dbReference type="GO" id="GO:0009252">
    <property type="term" value="P:peptidoglycan biosynthetic process"/>
    <property type="evidence" value="ECO:0007669"/>
    <property type="project" value="UniProtKB-KW"/>
</dbReference>
<dbReference type="OrthoDB" id="9785911at2"/>
<evidence type="ECO:0000256" key="4">
    <source>
        <dbReference type="ARBA" id="ARBA00022984"/>
    </source>
</evidence>
<dbReference type="Gene3D" id="3.40.630.30">
    <property type="match status" value="1"/>
</dbReference>
<comment type="caution">
    <text evidence="8">The sequence shown here is derived from an EMBL/GenBank/DDBJ whole genome shotgun (WGS) entry which is preliminary data.</text>
</comment>
<dbReference type="GO" id="GO:0008360">
    <property type="term" value="P:regulation of cell shape"/>
    <property type="evidence" value="ECO:0007669"/>
    <property type="project" value="UniProtKB-KW"/>
</dbReference>
<dbReference type="InterPro" id="IPR016181">
    <property type="entry name" value="Acyl_CoA_acyltransferase"/>
</dbReference>
<dbReference type="GO" id="GO:0071555">
    <property type="term" value="P:cell wall organization"/>
    <property type="evidence" value="ECO:0007669"/>
    <property type="project" value="UniProtKB-KW"/>
</dbReference>
<dbReference type="EMBL" id="PJEO01000052">
    <property type="protein sequence ID" value="PKQ44074.1"/>
    <property type="molecule type" value="Genomic_DNA"/>
</dbReference>
<dbReference type="Proteomes" id="UP000233435">
    <property type="component" value="Unassembled WGS sequence"/>
</dbReference>
<reference evidence="8 9" key="1">
    <citation type="submission" date="2017-12" db="EMBL/GenBank/DDBJ databases">
        <title>Confluentibacter flavum sp. nov., isolated from the saline lake.</title>
        <authorList>
            <person name="Yu L."/>
        </authorList>
    </citation>
    <scope>NUCLEOTIDE SEQUENCE [LARGE SCALE GENOMIC DNA]</scope>
    <source>
        <strain evidence="8 9">3B</strain>
    </source>
</reference>
<proteinExistence type="inferred from homology"/>
<dbReference type="AlphaFoldDB" id="A0A2N3HGP7"/>
<keyword evidence="2 8" id="KW-0808">Transferase</keyword>
<evidence type="ECO:0000256" key="2">
    <source>
        <dbReference type="ARBA" id="ARBA00022679"/>
    </source>
</evidence>
<accession>A0A2N3HGP7</accession>
<dbReference type="Pfam" id="PF13480">
    <property type="entry name" value="Acetyltransf_6"/>
    <property type="match status" value="1"/>
</dbReference>
<keyword evidence="3" id="KW-0133">Cell shape</keyword>
<evidence type="ECO:0000256" key="3">
    <source>
        <dbReference type="ARBA" id="ARBA00022960"/>
    </source>
</evidence>
<dbReference type="RefSeq" id="WP_106660655.1">
    <property type="nucleotide sequence ID" value="NZ_PJEO01000052.1"/>
</dbReference>
<dbReference type="GO" id="GO:0016755">
    <property type="term" value="F:aminoacyltransferase activity"/>
    <property type="evidence" value="ECO:0007669"/>
    <property type="project" value="InterPro"/>
</dbReference>
<dbReference type="PROSITE" id="PS51191">
    <property type="entry name" value="FEMABX"/>
    <property type="match status" value="1"/>
</dbReference>
<evidence type="ECO:0000313" key="9">
    <source>
        <dbReference type="Proteomes" id="UP000233435"/>
    </source>
</evidence>
<dbReference type="InterPro" id="IPR003447">
    <property type="entry name" value="FEMABX"/>
</dbReference>
<evidence type="ECO:0000256" key="1">
    <source>
        <dbReference type="ARBA" id="ARBA00009943"/>
    </source>
</evidence>
<keyword evidence="4" id="KW-0573">Peptidoglycan synthesis</keyword>
<organism evidence="8 9">
    <name type="scientific">Confluentibacter flavum</name>
    <dbReference type="NCBI Taxonomy" id="1909700"/>
    <lineage>
        <taxon>Bacteria</taxon>
        <taxon>Pseudomonadati</taxon>
        <taxon>Bacteroidota</taxon>
        <taxon>Flavobacteriia</taxon>
        <taxon>Flavobacteriales</taxon>
        <taxon>Flavobacteriaceae</taxon>
        <taxon>Confluentibacter</taxon>
    </lineage>
</organism>
<evidence type="ECO:0000256" key="6">
    <source>
        <dbReference type="ARBA" id="ARBA00023316"/>
    </source>
</evidence>
<protein>
    <submittedName>
        <fullName evidence="8">Sugar acetyltransferase</fullName>
    </submittedName>
</protein>
<evidence type="ECO:0000313" key="8">
    <source>
        <dbReference type="EMBL" id="PKQ44074.1"/>
    </source>
</evidence>
<dbReference type="InterPro" id="IPR050644">
    <property type="entry name" value="PG_Glycine_Bridge_Synth"/>
</dbReference>
<dbReference type="SUPFAM" id="SSF55729">
    <property type="entry name" value="Acyl-CoA N-acyltransferases (Nat)"/>
    <property type="match status" value="1"/>
</dbReference>
<name>A0A2N3HGP7_9FLAO</name>
<comment type="similarity">
    <text evidence="1">Belongs to the FemABX family.</text>
</comment>
<feature type="domain" description="BioF2-like acetyltransferase" evidence="7">
    <location>
        <begin position="181"/>
        <end position="295"/>
    </location>
</feature>
<gene>
    <name evidence="8" type="ORF">CSW08_14835</name>
</gene>
<keyword evidence="5" id="KW-0012">Acyltransferase</keyword>
<evidence type="ECO:0000256" key="5">
    <source>
        <dbReference type="ARBA" id="ARBA00023315"/>
    </source>
</evidence>
<keyword evidence="9" id="KW-1185">Reference proteome</keyword>
<sequence length="363" mass="43337">MKLIVNKILNEDDFESYLNIVESFDVINPFYKILGSDFNEVIEDKLRYFTFINDLEEVLILMPFVIRKVPYIDQNETYYDVISPYGYSGPLFNEDMSRGYLIKFWEEVDAWYKQNNIISEFIRFSLDHNYQFYSGVLIPTLINVRGELIEKEAQWNNFKPKVRNNYRKSLGSKLISKFVSKEITNDEIETFYNIYIKTMSRIGADTDYFYNINYFKNIIKLSKENFLIAFVFKDDVAISTELILISGNTLYSYLGGTLGDYFNFRPNDFLKIEVMKWARANNFKYYLLGGGREDYDSLYHYKKSFFPNDNDVIYYTGRKIVNKKVYDKLDKIMNAHIIFDDINTDIKQDKIKFFPAYRIRNRQ</sequence>
<keyword evidence="6" id="KW-0961">Cell wall biogenesis/degradation</keyword>
<dbReference type="InterPro" id="IPR038740">
    <property type="entry name" value="BioF2-like_GNAT_dom"/>
</dbReference>
<dbReference type="PANTHER" id="PTHR36174:SF1">
    <property type="entry name" value="LIPID II:GLYCINE GLYCYLTRANSFERASE"/>
    <property type="match status" value="1"/>
</dbReference>
<dbReference type="PANTHER" id="PTHR36174">
    <property type="entry name" value="LIPID II:GLYCINE GLYCYLTRANSFERASE"/>
    <property type="match status" value="1"/>
</dbReference>
<evidence type="ECO:0000259" key="7">
    <source>
        <dbReference type="Pfam" id="PF13480"/>
    </source>
</evidence>